<sequence>MDRKLMISSISSFLIVVSLLLILMIVDLSSAEARPLKSLRSNKYYFMIKEIETSSTTSTAPGPDEKRHKFQSVQTLKWAKNSGPGPGQGHKNVSADSNK</sequence>
<keyword evidence="2" id="KW-0732">Signal</keyword>
<name>W9RPR1_9ROSA</name>
<dbReference type="AlphaFoldDB" id="W9RPR1"/>
<evidence type="ECO:0000256" key="1">
    <source>
        <dbReference type="SAM" id="MobiDB-lite"/>
    </source>
</evidence>
<feature type="chain" id="PRO_5004928794" description="Transmembrane protein" evidence="2">
    <location>
        <begin position="32"/>
        <end position="99"/>
    </location>
</feature>
<evidence type="ECO:0000313" key="3">
    <source>
        <dbReference type="EMBL" id="EXB63687.1"/>
    </source>
</evidence>
<dbReference type="EMBL" id="KE344491">
    <property type="protein sequence ID" value="EXB63687.1"/>
    <property type="molecule type" value="Genomic_DNA"/>
</dbReference>
<evidence type="ECO:0000256" key="2">
    <source>
        <dbReference type="SAM" id="SignalP"/>
    </source>
</evidence>
<protein>
    <recommendedName>
        <fullName evidence="5">Transmembrane protein</fullName>
    </recommendedName>
</protein>
<accession>W9RPR1</accession>
<dbReference type="Proteomes" id="UP000030645">
    <property type="component" value="Unassembled WGS sequence"/>
</dbReference>
<feature type="signal peptide" evidence="2">
    <location>
        <begin position="1"/>
        <end position="31"/>
    </location>
</feature>
<gene>
    <name evidence="3" type="ORF">L484_027030</name>
</gene>
<proteinExistence type="predicted"/>
<evidence type="ECO:0000313" key="4">
    <source>
        <dbReference type="Proteomes" id="UP000030645"/>
    </source>
</evidence>
<evidence type="ECO:0008006" key="5">
    <source>
        <dbReference type="Google" id="ProtNLM"/>
    </source>
</evidence>
<organism evidence="3 4">
    <name type="scientific">Morus notabilis</name>
    <dbReference type="NCBI Taxonomy" id="981085"/>
    <lineage>
        <taxon>Eukaryota</taxon>
        <taxon>Viridiplantae</taxon>
        <taxon>Streptophyta</taxon>
        <taxon>Embryophyta</taxon>
        <taxon>Tracheophyta</taxon>
        <taxon>Spermatophyta</taxon>
        <taxon>Magnoliopsida</taxon>
        <taxon>eudicotyledons</taxon>
        <taxon>Gunneridae</taxon>
        <taxon>Pentapetalae</taxon>
        <taxon>rosids</taxon>
        <taxon>fabids</taxon>
        <taxon>Rosales</taxon>
        <taxon>Moraceae</taxon>
        <taxon>Moreae</taxon>
        <taxon>Morus</taxon>
    </lineage>
</organism>
<keyword evidence="4" id="KW-1185">Reference proteome</keyword>
<reference evidence="4" key="1">
    <citation type="submission" date="2013-01" db="EMBL/GenBank/DDBJ databases">
        <title>Draft Genome Sequence of a Mulberry Tree, Morus notabilis C.K. Schneid.</title>
        <authorList>
            <person name="He N."/>
            <person name="Zhao S."/>
        </authorList>
    </citation>
    <scope>NUCLEOTIDE SEQUENCE</scope>
</reference>
<feature type="region of interest" description="Disordered" evidence="1">
    <location>
        <begin position="54"/>
        <end position="99"/>
    </location>
</feature>